<dbReference type="RefSeq" id="WP_188666161.1">
    <property type="nucleotide sequence ID" value="NZ_BMHV01000022.1"/>
</dbReference>
<comment type="similarity">
    <text evidence="2">Belongs to the bacterial flagellin family.</text>
</comment>
<reference evidence="5" key="2">
    <citation type="submission" date="2020-09" db="EMBL/GenBank/DDBJ databases">
        <authorList>
            <person name="Sun Q."/>
            <person name="Zhou Y."/>
        </authorList>
    </citation>
    <scope>NUCLEOTIDE SEQUENCE</scope>
    <source>
        <strain evidence="5">CGMCC 1.15254</strain>
    </source>
</reference>
<evidence type="ECO:0000313" key="6">
    <source>
        <dbReference type="Proteomes" id="UP000632498"/>
    </source>
</evidence>
<keyword evidence="6" id="KW-1185">Reference proteome</keyword>
<evidence type="ECO:0000256" key="2">
    <source>
        <dbReference type="ARBA" id="ARBA00005709"/>
    </source>
</evidence>
<proteinExistence type="inferred from homology"/>
<feature type="domain" description="Flagellin N-terminal" evidence="4">
    <location>
        <begin position="13"/>
        <end position="140"/>
    </location>
</feature>
<evidence type="ECO:0000313" key="5">
    <source>
        <dbReference type="EMBL" id="GGF71428.1"/>
    </source>
</evidence>
<keyword evidence="3" id="KW-0975">Bacterial flagellum</keyword>
<reference evidence="5" key="1">
    <citation type="journal article" date="2014" name="Int. J. Syst. Evol. Microbiol.">
        <title>Complete genome sequence of Corynebacterium casei LMG S-19264T (=DSM 44701T), isolated from a smear-ripened cheese.</title>
        <authorList>
            <consortium name="US DOE Joint Genome Institute (JGI-PGF)"/>
            <person name="Walter F."/>
            <person name="Albersmeier A."/>
            <person name="Kalinowski J."/>
            <person name="Ruckert C."/>
        </authorList>
    </citation>
    <scope>NUCLEOTIDE SEQUENCE</scope>
    <source>
        <strain evidence="5">CGMCC 1.15254</strain>
    </source>
</reference>
<dbReference type="Proteomes" id="UP000632498">
    <property type="component" value="Unassembled WGS sequence"/>
</dbReference>
<protein>
    <submittedName>
        <fullName evidence="5">Flagellin</fullName>
    </submittedName>
</protein>
<comment type="subcellular location">
    <subcellularLocation>
        <location evidence="1">Bacterial flagellum</location>
    </subcellularLocation>
</comment>
<gene>
    <name evidence="5" type="ORF">GCM10011332_26770</name>
</gene>
<dbReference type="GO" id="GO:0009288">
    <property type="term" value="C:bacterial-type flagellum"/>
    <property type="evidence" value="ECO:0007669"/>
    <property type="project" value="UniProtKB-SubCell"/>
</dbReference>
<keyword evidence="5" id="KW-0969">Cilium</keyword>
<accession>A0A917FDP2</accession>
<dbReference type="InterPro" id="IPR001029">
    <property type="entry name" value="Flagellin_N"/>
</dbReference>
<comment type="caution">
    <text evidence="5">The sequence shown here is derived from an EMBL/GenBank/DDBJ whole genome shotgun (WGS) entry which is preliminary data.</text>
</comment>
<dbReference type="GO" id="GO:0005198">
    <property type="term" value="F:structural molecule activity"/>
    <property type="evidence" value="ECO:0007669"/>
    <property type="project" value="InterPro"/>
</dbReference>
<dbReference type="EMBL" id="BMHV01000022">
    <property type="protein sequence ID" value="GGF71428.1"/>
    <property type="molecule type" value="Genomic_DNA"/>
</dbReference>
<dbReference type="Pfam" id="PF00669">
    <property type="entry name" value="Flagellin_N"/>
    <property type="match status" value="1"/>
</dbReference>
<evidence type="ECO:0000256" key="3">
    <source>
        <dbReference type="ARBA" id="ARBA00023143"/>
    </source>
</evidence>
<dbReference type="AlphaFoldDB" id="A0A917FDP2"/>
<evidence type="ECO:0000256" key="1">
    <source>
        <dbReference type="ARBA" id="ARBA00004365"/>
    </source>
</evidence>
<keyword evidence="5" id="KW-0282">Flagellum</keyword>
<evidence type="ECO:0000259" key="4">
    <source>
        <dbReference type="Pfam" id="PF00669"/>
    </source>
</evidence>
<dbReference type="Gene3D" id="1.20.1330.10">
    <property type="entry name" value="f41 fragment of flagellin, N-terminal domain"/>
    <property type="match status" value="1"/>
</dbReference>
<organism evidence="5 6">
    <name type="scientific">Terasakiella brassicae</name>
    <dbReference type="NCBI Taxonomy" id="1634917"/>
    <lineage>
        <taxon>Bacteria</taxon>
        <taxon>Pseudomonadati</taxon>
        <taxon>Pseudomonadota</taxon>
        <taxon>Alphaproteobacteria</taxon>
        <taxon>Rhodospirillales</taxon>
        <taxon>Terasakiellaceae</taxon>
        <taxon>Terasakiella</taxon>
    </lineage>
</organism>
<keyword evidence="5" id="KW-0966">Cell projection</keyword>
<sequence>MVEPVSSLSTAFSRNIRNTQNIAEVSRERSNRLSTGLRVSQPNGDPADYFRAKALIDRVSDLGNAKGALQLEQGGYQTSVLGLDTVEKFAKQLEGIALAAKSAESAQERQALSDQFNEVRNQINNLVGDATFLGKNLIASNTVSDLNIGDANADYNGFATFNDIDTAIASLNSAVSQVRSTQSDYAVDLAISNVRENFTDDLSNILQDGVDKLVNADLNEDAATALAAQVRSDLSFQGQKILAQGESLLLGLF</sequence>
<name>A0A917FDP2_9PROT</name>
<dbReference type="SUPFAM" id="SSF64518">
    <property type="entry name" value="Phase 1 flagellin"/>
    <property type="match status" value="1"/>
</dbReference>